<dbReference type="EMBL" id="PVFZ01000026">
    <property type="protein sequence ID" value="PRF25544.1"/>
    <property type="molecule type" value="Genomic_DNA"/>
</dbReference>
<proteinExistence type="predicted"/>
<dbReference type="AlphaFoldDB" id="A0A8E2S019"/>
<organism evidence="1 2">
    <name type="scientific">Burkholderia multivorans</name>
    <dbReference type="NCBI Taxonomy" id="87883"/>
    <lineage>
        <taxon>Bacteria</taxon>
        <taxon>Pseudomonadati</taxon>
        <taxon>Pseudomonadota</taxon>
        <taxon>Betaproteobacteria</taxon>
        <taxon>Burkholderiales</taxon>
        <taxon>Burkholderiaceae</taxon>
        <taxon>Burkholderia</taxon>
        <taxon>Burkholderia cepacia complex</taxon>
    </lineage>
</organism>
<comment type="caution">
    <text evidence="1">The sequence shown here is derived from an EMBL/GenBank/DDBJ whole genome shotgun (WGS) entry which is preliminary data.</text>
</comment>
<name>A0A8E2S019_9BURK</name>
<accession>A0A8E2S019</accession>
<dbReference type="Proteomes" id="UP000237686">
    <property type="component" value="Unassembled WGS sequence"/>
</dbReference>
<sequence length="110" mass="11666">MAGGHRLFAVMHSGRGADARRRRIGLFCLGGQLRSHASGAWIRNGEYTKTTLQNLSVWAGGRVVSHAARSSGPHTSNMRTERMIAGIGRVVSSDESYARDRGAIGAGAAC</sequence>
<protein>
    <submittedName>
        <fullName evidence="1">Uncharacterized protein</fullName>
    </submittedName>
</protein>
<evidence type="ECO:0000313" key="1">
    <source>
        <dbReference type="EMBL" id="PRF25544.1"/>
    </source>
</evidence>
<reference evidence="1 2" key="1">
    <citation type="submission" date="2018-03" db="EMBL/GenBank/DDBJ databases">
        <authorList>
            <person name="Nguyen K."/>
            <person name="Fouts D."/>
            <person name="Sutton G."/>
        </authorList>
    </citation>
    <scope>NUCLEOTIDE SEQUENCE [LARGE SCALE GENOMIC DNA]</scope>
    <source>
        <strain evidence="1 2">AU17135</strain>
    </source>
</reference>
<gene>
    <name evidence="1" type="ORF">C6P98_08000</name>
</gene>
<evidence type="ECO:0000313" key="2">
    <source>
        <dbReference type="Proteomes" id="UP000237686"/>
    </source>
</evidence>